<keyword evidence="12" id="KW-1185">Reference proteome</keyword>
<evidence type="ECO:0000313" key="12">
    <source>
        <dbReference type="Proteomes" id="UP000001542"/>
    </source>
</evidence>
<dbReference type="EC" id="3.4.11.21" evidence="4"/>
<dbReference type="PANTHER" id="PTHR28570:SF3">
    <property type="entry name" value="ASPARTYL AMINOPEPTIDASE"/>
    <property type="match status" value="1"/>
</dbReference>
<dbReference type="AlphaFoldDB" id="A2G5K3"/>
<evidence type="ECO:0000256" key="7">
    <source>
        <dbReference type="ARBA" id="ARBA00022723"/>
    </source>
</evidence>
<evidence type="ECO:0000256" key="5">
    <source>
        <dbReference type="ARBA" id="ARBA00022438"/>
    </source>
</evidence>
<keyword evidence="7" id="KW-0479">Metal-binding</keyword>
<protein>
    <recommendedName>
        <fullName evidence="4">aspartyl aminopeptidase</fullName>
        <ecNumber evidence="4">3.4.11.21</ecNumber>
    </recommendedName>
</protein>
<dbReference type="VEuPathDB" id="TrichDB:TVAGG3_0921540"/>
<reference evidence="11" key="1">
    <citation type="submission" date="2006-10" db="EMBL/GenBank/DDBJ databases">
        <authorList>
            <person name="Amadeo P."/>
            <person name="Zhao Q."/>
            <person name="Wortman J."/>
            <person name="Fraser-Liggett C."/>
            <person name="Carlton J."/>
        </authorList>
    </citation>
    <scope>NUCLEOTIDE SEQUENCE</scope>
    <source>
        <strain evidence="11">G3</strain>
    </source>
</reference>
<evidence type="ECO:0000256" key="8">
    <source>
        <dbReference type="ARBA" id="ARBA00022801"/>
    </source>
</evidence>
<dbReference type="Pfam" id="PF02127">
    <property type="entry name" value="Peptidase_M18"/>
    <property type="match status" value="1"/>
</dbReference>
<dbReference type="GO" id="GO:0006508">
    <property type="term" value="P:proteolysis"/>
    <property type="evidence" value="ECO:0007669"/>
    <property type="project" value="UniProtKB-KW"/>
</dbReference>
<dbReference type="OrthoDB" id="9880441at2759"/>
<dbReference type="FunFam" id="2.30.250.10:FF:000007">
    <property type="entry name" value="Clan MH, family M18, aspartyl aminopeptidase-like metallopeptidase"/>
    <property type="match status" value="1"/>
</dbReference>
<keyword evidence="5" id="KW-0031">Aminopeptidase</keyword>
<dbReference type="SUPFAM" id="SSF53187">
    <property type="entry name" value="Zn-dependent exopeptidases"/>
    <property type="match status" value="1"/>
</dbReference>
<keyword evidence="10" id="KW-0482">Metalloprotease</keyword>
<dbReference type="RefSeq" id="XP_001300494.1">
    <property type="nucleotide sequence ID" value="XM_001300493.1"/>
</dbReference>
<dbReference type="VEuPathDB" id="TrichDB:TVAG_063330"/>
<evidence type="ECO:0000256" key="3">
    <source>
        <dbReference type="ARBA" id="ARBA00008290"/>
    </source>
</evidence>
<dbReference type="SUPFAM" id="SSF101821">
    <property type="entry name" value="Aminopeptidase/glucanase lid domain"/>
    <property type="match status" value="1"/>
</dbReference>
<dbReference type="EMBL" id="DS114431">
    <property type="protein sequence ID" value="EAX87564.1"/>
    <property type="molecule type" value="Genomic_DNA"/>
</dbReference>
<dbReference type="STRING" id="5722.A2G5K3"/>
<dbReference type="GO" id="GO:0005737">
    <property type="term" value="C:cytoplasm"/>
    <property type="evidence" value="ECO:0007669"/>
    <property type="project" value="UniProtKB-ARBA"/>
</dbReference>
<dbReference type="InParanoid" id="A2G5K3"/>
<dbReference type="PANTHER" id="PTHR28570">
    <property type="entry name" value="ASPARTYL AMINOPEPTIDASE"/>
    <property type="match status" value="1"/>
</dbReference>
<dbReference type="eggNOG" id="KOG2596">
    <property type="taxonomic scope" value="Eukaryota"/>
</dbReference>
<evidence type="ECO:0000256" key="10">
    <source>
        <dbReference type="ARBA" id="ARBA00023049"/>
    </source>
</evidence>
<dbReference type="SMR" id="A2G5K3"/>
<keyword evidence="9" id="KW-0862">Zinc</keyword>
<evidence type="ECO:0000256" key="6">
    <source>
        <dbReference type="ARBA" id="ARBA00022670"/>
    </source>
</evidence>
<dbReference type="KEGG" id="tva:4745216"/>
<evidence type="ECO:0000313" key="11">
    <source>
        <dbReference type="EMBL" id="EAX87564.1"/>
    </source>
</evidence>
<dbReference type="GO" id="GO:0004177">
    <property type="term" value="F:aminopeptidase activity"/>
    <property type="evidence" value="ECO:0007669"/>
    <property type="project" value="UniProtKB-KW"/>
</dbReference>
<dbReference type="GO" id="GO:0008270">
    <property type="term" value="F:zinc ion binding"/>
    <property type="evidence" value="ECO:0007669"/>
    <property type="project" value="InterPro"/>
</dbReference>
<keyword evidence="8" id="KW-0378">Hydrolase</keyword>
<evidence type="ECO:0000256" key="4">
    <source>
        <dbReference type="ARBA" id="ARBA00011965"/>
    </source>
</evidence>
<evidence type="ECO:0000256" key="1">
    <source>
        <dbReference type="ARBA" id="ARBA00001335"/>
    </source>
</evidence>
<dbReference type="GO" id="GO:0008237">
    <property type="term" value="F:metallopeptidase activity"/>
    <property type="evidence" value="ECO:0007669"/>
    <property type="project" value="UniProtKB-KW"/>
</dbReference>
<reference evidence="11" key="2">
    <citation type="journal article" date="2007" name="Science">
        <title>Draft genome sequence of the sexually transmitted pathogen Trichomonas vaginalis.</title>
        <authorList>
            <person name="Carlton J.M."/>
            <person name="Hirt R.P."/>
            <person name="Silva J.C."/>
            <person name="Delcher A.L."/>
            <person name="Schatz M."/>
            <person name="Zhao Q."/>
            <person name="Wortman J.R."/>
            <person name="Bidwell S.L."/>
            <person name="Alsmark U.C.M."/>
            <person name="Besteiro S."/>
            <person name="Sicheritz-Ponten T."/>
            <person name="Noel C.J."/>
            <person name="Dacks J.B."/>
            <person name="Foster P.G."/>
            <person name="Simillion C."/>
            <person name="Van de Peer Y."/>
            <person name="Miranda-Saavedra D."/>
            <person name="Barton G.J."/>
            <person name="Westrop G.D."/>
            <person name="Mueller S."/>
            <person name="Dessi D."/>
            <person name="Fiori P.L."/>
            <person name="Ren Q."/>
            <person name="Paulsen I."/>
            <person name="Zhang H."/>
            <person name="Bastida-Corcuera F.D."/>
            <person name="Simoes-Barbosa A."/>
            <person name="Brown M.T."/>
            <person name="Hayes R.D."/>
            <person name="Mukherjee M."/>
            <person name="Okumura C.Y."/>
            <person name="Schneider R."/>
            <person name="Smith A.J."/>
            <person name="Vanacova S."/>
            <person name="Villalvazo M."/>
            <person name="Haas B.J."/>
            <person name="Pertea M."/>
            <person name="Feldblyum T.V."/>
            <person name="Utterback T.R."/>
            <person name="Shu C.L."/>
            <person name="Osoegawa K."/>
            <person name="de Jong P.J."/>
            <person name="Hrdy I."/>
            <person name="Horvathova L."/>
            <person name="Zubacova Z."/>
            <person name="Dolezal P."/>
            <person name="Malik S.B."/>
            <person name="Logsdon J.M. Jr."/>
            <person name="Henze K."/>
            <person name="Gupta A."/>
            <person name="Wang C.C."/>
            <person name="Dunne R.L."/>
            <person name="Upcroft J.A."/>
            <person name="Upcroft P."/>
            <person name="White O."/>
            <person name="Salzberg S.L."/>
            <person name="Tang P."/>
            <person name="Chiu C.-H."/>
            <person name="Lee Y.-S."/>
            <person name="Embley T.M."/>
            <person name="Coombs G.H."/>
            <person name="Mottram J.C."/>
            <person name="Tachezy J."/>
            <person name="Fraser-Liggett C.M."/>
            <person name="Johnson P.J."/>
        </authorList>
    </citation>
    <scope>NUCLEOTIDE SEQUENCE [LARGE SCALE GENOMIC DNA]</scope>
    <source>
        <strain evidence="11">G3</strain>
    </source>
</reference>
<comment type="cofactor">
    <cofactor evidence="2">
        <name>Zn(2+)</name>
        <dbReference type="ChEBI" id="CHEBI:29105"/>
    </cofactor>
</comment>
<gene>
    <name evidence="11" type="ORF">TVAG_063330</name>
</gene>
<comment type="similarity">
    <text evidence="3">Belongs to the peptidase M18 family.</text>
</comment>
<evidence type="ECO:0000256" key="9">
    <source>
        <dbReference type="ARBA" id="ARBA00022833"/>
    </source>
</evidence>
<name>A2G5K3_TRIV3</name>
<dbReference type="InterPro" id="IPR023358">
    <property type="entry name" value="Peptidase_M18_dom2"/>
</dbReference>
<proteinExistence type="inferred from homology"/>
<dbReference type="Gene3D" id="2.30.250.10">
    <property type="entry name" value="Aminopeptidase i, Domain 2"/>
    <property type="match status" value="1"/>
</dbReference>
<sequence length="408" mass="44583">METIAQKFAAALDKCLTPSHYIQYAREVLLAAGYTEMKETEKWEQIPNKFFVTRDNRQIFAINKKDFTKGIIVGTRCDAQCFKSKPRSIFDASGVDLVRIAPYGSTADWELWRDRDLRIAGRVLYKDGEKVKNVLYQSEKSVASIVSLAIHMCRGPNAPKESNLELDFNPILELTSSDPQLSKEHSSGLVRVIAEAANTSPDKIIDFDCHFVDAQNTTILGLDNGLIMGSRLESLLTAIVALHQFATAPDQQSGLAGFIVYDSTCITGNTRCGPKSTLLSNTLDRIGAPPEFKANSLFIASTDISAKDQAAGSGIQVRYQPDQSTSTANGPYERLNKFTSANEIQTSIISGSPEADAIGTIVASQQGMAVINVGIPAYSGNAPRQTINVSDLAKLDDFYNKLFTSYLL</sequence>
<dbReference type="InterPro" id="IPR001948">
    <property type="entry name" value="Peptidase_M18"/>
</dbReference>
<organism evidence="11 12">
    <name type="scientific">Trichomonas vaginalis (strain ATCC PRA-98 / G3)</name>
    <dbReference type="NCBI Taxonomy" id="412133"/>
    <lineage>
        <taxon>Eukaryota</taxon>
        <taxon>Metamonada</taxon>
        <taxon>Parabasalia</taxon>
        <taxon>Trichomonadida</taxon>
        <taxon>Trichomonadidae</taxon>
        <taxon>Trichomonas</taxon>
    </lineage>
</organism>
<accession>A2G5K3</accession>
<evidence type="ECO:0000256" key="2">
    <source>
        <dbReference type="ARBA" id="ARBA00001947"/>
    </source>
</evidence>
<dbReference type="Proteomes" id="UP000001542">
    <property type="component" value="Unassembled WGS sequence"/>
</dbReference>
<dbReference type="Gene3D" id="3.40.630.10">
    <property type="entry name" value="Zn peptidases"/>
    <property type="match status" value="1"/>
</dbReference>
<keyword evidence="6" id="KW-0645">Protease</keyword>
<comment type="catalytic activity">
    <reaction evidence="1">
        <text>Release of an N-terminal aspartate or glutamate from a peptide, with a preference for aspartate.</text>
        <dbReference type="EC" id="3.4.11.21"/>
    </reaction>
</comment>